<protein>
    <submittedName>
        <fullName evidence="1">Uncharacterized protein</fullName>
    </submittedName>
</protein>
<dbReference type="EMBL" id="JANPWB010000009">
    <property type="protein sequence ID" value="KAJ1157222.1"/>
    <property type="molecule type" value="Genomic_DNA"/>
</dbReference>
<proteinExistence type="predicted"/>
<comment type="caution">
    <text evidence="1">The sequence shown here is derived from an EMBL/GenBank/DDBJ whole genome shotgun (WGS) entry which is preliminary data.</text>
</comment>
<reference evidence="1" key="1">
    <citation type="journal article" date="2022" name="bioRxiv">
        <title>Sequencing and chromosome-scale assembly of the giantPleurodeles waltlgenome.</title>
        <authorList>
            <person name="Brown T."/>
            <person name="Elewa A."/>
            <person name="Iarovenko S."/>
            <person name="Subramanian E."/>
            <person name="Araus A.J."/>
            <person name="Petzold A."/>
            <person name="Susuki M."/>
            <person name="Suzuki K.-i.T."/>
            <person name="Hayashi T."/>
            <person name="Toyoda A."/>
            <person name="Oliveira C."/>
            <person name="Osipova E."/>
            <person name="Leigh N.D."/>
            <person name="Simon A."/>
            <person name="Yun M.H."/>
        </authorList>
    </citation>
    <scope>NUCLEOTIDE SEQUENCE</scope>
    <source>
        <strain evidence="1">20211129_DDA</strain>
        <tissue evidence="1">Liver</tissue>
    </source>
</reference>
<gene>
    <name evidence="1" type="ORF">NDU88_009937</name>
</gene>
<evidence type="ECO:0000313" key="2">
    <source>
        <dbReference type="Proteomes" id="UP001066276"/>
    </source>
</evidence>
<name>A0AAV7RZT8_PLEWA</name>
<accession>A0AAV7RZT8</accession>
<organism evidence="1 2">
    <name type="scientific">Pleurodeles waltl</name>
    <name type="common">Iberian ribbed newt</name>
    <dbReference type="NCBI Taxonomy" id="8319"/>
    <lineage>
        <taxon>Eukaryota</taxon>
        <taxon>Metazoa</taxon>
        <taxon>Chordata</taxon>
        <taxon>Craniata</taxon>
        <taxon>Vertebrata</taxon>
        <taxon>Euteleostomi</taxon>
        <taxon>Amphibia</taxon>
        <taxon>Batrachia</taxon>
        <taxon>Caudata</taxon>
        <taxon>Salamandroidea</taxon>
        <taxon>Salamandridae</taxon>
        <taxon>Pleurodelinae</taxon>
        <taxon>Pleurodeles</taxon>
    </lineage>
</organism>
<sequence>MKFIEFHDIKIYLFWGAIWRRRQRNCVLAVPPTRGAEGTAAEASAVEQPDTLRASRGSGSFFLSRGCARSGS</sequence>
<keyword evidence="2" id="KW-1185">Reference proteome</keyword>
<dbReference type="Proteomes" id="UP001066276">
    <property type="component" value="Chromosome 5"/>
</dbReference>
<dbReference type="AlphaFoldDB" id="A0AAV7RZT8"/>
<evidence type="ECO:0000313" key="1">
    <source>
        <dbReference type="EMBL" id="KAJ1157222.1"/>
    </source>
</evidence>